<gene>
    <name evidence="2" type="ORF">ANCDUO_24131</name>
</gene>
<keyword evidence="3" id="KW-1185">Reference proteome</keyword>
<reference evidence="2 3" key="1">
    <citation type="submission" date="2013-12" db="EMBL/GenBank/DDBJ databases">
        <title>Draft genome of the parsitic nematode Ancylostoma duodenale.</title>
        <authorList>
            <person name="Mitreva M."/>
        </authorList>
    </citation>
    <scope>NUCLEOTIDE SEQUENCE [LARGE SCALE GENOMIC DNA]</scope>
    <source>
        <strain evidence="2 3">Zhejiang</strain>
    </source>
</reference>
<feature type="region of interest" description="Disordered" evidence="1">
    <location>
        <begin position="1"/>
        <end position="24"/>
    </location>
</feature>
<feature type="compositionally biased region" description="Basic and acidic residues" evidence="1">
    <location>
        <begin position="11"/>
        <end position="23"/>
    </location>
</feature>
<evidence type="ECO:0000256" key="1">
    <source>
        <dbReference type="SAM" id="MobiDB-lite"/>
    </source>
</evidence>
<sequence>MPGVSVTSVLDMDRRAGPSRDCDVNGTSPSFALRTLLKHSTGGDQNREDSAAPSYICDVSCYSHLRKQLGRQADPDFKTLLHRLRRSNLRANFKLRRLEQLRDELIQLLTAELRYQLSVLPGIDRRSPPPKTGEGKAPQ</sequence>
<protein>
    <submittedName>
        <fullName evidence="2">Uncharacterized protein</fullName>
    </submittedName>
</protein>
<evidence type="ECO:0000313" key="2">
    <source>
        <dbReference type="EMBL" id="KIH45822.1"/>
    </source>
</evidence>
<name>A0A0C2C828_9BILA</name>
<proteinExistence type="predicted"/>
<dbReference type="EMBL" id="KN771059">
    <property type="protein sequence ID" value="KIH45822.1"/>
    <property type="molecule type" value="Genomic_DNA"/>
</dbReference>
<dbReference type="OrthoDB" id="10563957at2759"/>
<feature type="non-terminal residue" evidence="2">
    <location>
        <position position="139"/>
    </location>
</feature>
<dbReference type="Proteomes" id="UP000054047">
    <property type="component" value="Unassembled WGS sequence"/>
</dbReference>
<dbReference type="AlphaFoldDB" id="A0A0C2C828"/>
<evidence type="ECO:0000313" key="3">
    <source>
        <dbReference type="Proteomes" id="UP000054047"/>
    </source>
</evidence>
<organism evidence="2 3">
    <name type="scientific">Ancylostoma duodenale</name>
    <dbReference type="NCBI Taxonomy" id="51022"/>
    <lineage>
        <taxon>Eukaryota</taxon>
        <taxon>Metazoa</taxon>
        <taxon>Ecdysozoa</taxon>
        <taxon>Nematoda</taxon>
        <taxon>Chromadorea</taxon>
        <taxon>Rhabditida</taxon>
        <taxon>Rhabditina</taxon>
        <taxon>Rhabditomorpha</taxon>
        <taxon>Strongyloidea</taxon>
        <taxon>Ancylostomatidae</taxon>
        <taxon>Ancylostomatinae</taxon>
        <taxon>Ancylostoma</taxon>
    </lineage>
</organism>
<accession>A0A0C2C828</accession>